<organism evidence="4 5">
    <name type="scientific">Phyllotreta striolata</name>
    <name type="common">Striped flea beetle</name>
    <name type="synonym">Crioceris striolata</name>
    <dbReference type="NCBI Taxonomy" id="444603"/>
    <lineage>
        <taxon>Eukaryota</taxon>
        <taxon>Metazoa</taxon>
        <taxon>Ecdysozoa</taxon>
        <taxon>Arthropoda</taxon>
        <taxon>Hexapoda</taxon>
        <taxon>Insecta</taxon>
        <taxon>Pterygota</taxon>
        <taxon>Neoptera</taxon>
        <taxon>Endopterygota</taxon>
        <taxon>Coleoptera</taxon>
        <taxon>Polyphaga</taxon>
        <taxon>Cucujiformia</taxon>
        <taxon>Chrysomeloidea</taxon>
        <taxon>Chrysomelidae</taxon>
        <taxon>Galerucinae</taxon>
        <taxon>Alticini</taxon>
        <taxon>Phyllotreta</taxon>
    </lineage>
</organism>
<protein>
    <submittedName>
        <fullName evidence="4">Uncharacterized protein</fullName>
    </submittedName>
</protein>
<dbReference type="PANTHER" id="PTHR24369">
    <property type="entry name" value="ANTIGEN BSP, PUTATIVE-RELATED"/>
    <property type="match status" value="1"/>
</dbReference>
<dbReference type="Gene3D" id="3.80.10.10">
    <property type="entry name" value="Ribonuclease Inhibitor"/>
    <property type="match status" value="2"/>
</dbReference>
<proteinExistence type="predicted"/>
<dbReference type="Proteomes" id="UP001153712">
    <property type="component" value="Chromosome 12"/>
</dbReference>
<keyword evidence="2" id="KW-0677">Repeat</keyword>
<keyword evidence="3" id="KW-0732">Signal</keyword>
<feature type="signal peptide" evidence="3">
    <location>
        <begin position="1"/>
        <end position="19"/>
    </location>
</feature>
<dbReference type="GO" id="GO:0005886">
    <property type="term" value="C:plasma membrane"/>
    <property type="evidence" value="ECO:0007669"/>
    <property type="project" value="TreeGrafter"/>
</dbReference>
<keyword evidence="5" id="KW-1185">Reference proteome</keyword>
<evidence type="ECO:0000256" key="1">
    <source>
        <dbReference type="ARBA" id="ARBA00022614"/>
    </source>
</evidence>
<dbReference type="InterPro" id="IPR026906">
    <property type="entry name" value="LRR_5"/>
</dbReference>
<reference evidence="4" key="1">
    <citation type="submission" date="2022-01" db="EMBL/GenBank/DDBJ databases">
        <authorList>
            <person name="King R."/>
        </authorList>
    </citation>
    <scope>NUCLEOTIDE SEQUENCE</scope>
</reference>
<evidence type="ECO:0000313" key="5">
    <source>
        <dbReference type="Proteomes" id="UP001153712"/>
    </source>
</evidence>
<name>A0A9N9TL41_PHYSR</name>
<dbReference type="EMBL" id="OU900105">
    <property type="protein sequence ID" value="CAG9856861.1"/>
    <property type="molecule type" value="Genomic_DNA"/>
</dbReference>
<feature type="chain" id="PRO_5040243299" evidence="3">
    <location>
        <begin position="20"/>
        <end position="347"/>
    </location>
</feature>
<dbReference type="SUPFAM" id="SSF52058">
    <property type="entry name" value="L domain-like"/>
    <property type="match status" value="1"/>
</dbReference>
<dbReference type="AlphaFoldDB" id="A0A9N9TL41"/>
<gene>
    <name evidence="4" type="ORF">PHYEVI_LOCUS3274</name>
</gene>
<dbReference type="OrthoDB" id="676979at2759"/>
<dbReference type="InterPro" id="IPR050541">
    <property type="entry name" value="LRR_TM_domain-containing"/>
</dbReference>
<evidence type="ECO:0000313" key="4">
    <source>
        <dbReference type="EMBL" id="CAG9856861.1"/>
    </source>
</evidence>
<evidence type="ECO:0000256" key="3">
    <source>
        <dbReference type="SAM" id="SignalP"/>
    </source>
</evidence>
<dbReference type="InterPro" id="IPR032675">
    <property type="entry name" value="LRR_dom_sf"/>
</dbReference>
<evidence type="ECO:0000256" key="2">
    <source>
        <dbReference type="ARBA" id="ARBA00022737"/>
    </source>
</evidence>
<dbReference type="PANTHER" id="PTHR24369:SF213">
    <property type="entry name" value="INSULIN LIKE GROWTH FACTOR BINDING PROTEIN ACID LABILE SUBUNIT"/>
    <property type="match status" value="1"/>
</dbReference>
<dbReference type="SMART" id="SM00369">
    <property type="entry name" value="LRR_TYP"/>
    <property type="match status" value="6"/>
</dbReference>
<dbReference type="InterPro" id="IPR003591">
    <property type="entry name" value="Leu-rich_rpt_typical-subtyp"/>
</dbReference>
<accession>A0A9N9TL41</accession>
<keyword evidence="1" id="KW-0433">Leucine-rich repeat</keyword>
<dbReference type="Pfam" id="PF13306">
    <property type="entry name" value="LRR_5"/>
    <property type="match status" value="1"/>
</dbReference>
<sequence>MLLVGLLLLQLAFIQSSSGDALVTFKNVVFHGYYKFAPKFKPTILSGDSLKDFLPSDDFDRIEIVNQNVPVLFENAICDIGNLEELIIESCNVRSVLPGAFRNLARLKRISLKVNVLSAIENGVFNHLLMHTLDLSYNRIEKIASGAFDDMPHIYHINLAHNKISEWDVNWFKRTPELSVIYFKNNELEELPGGCLRNLDSIRDVNLILSRNRISKINRDAFAGRKRINQLFLDNNLLRKFDKEILRDTFVNDLRLNNNSIECFVEQDLDTVFRGTNVYIEYNPLDCECREMLGKWSRKHDGKDLGINEDECFKGREDSLVLHWGRKPPYADITVVLPKSYTNYTIF</sequence>